<accession>A0AAV9JWK0</accession>
<dbReference type="PANTHER" id="PTHR42060">
    <property type="entry name" value="NHL REPEAT-CONTAINING PROTEIN-RELATED"/>
    <property type="match status" value="1"/>
</dbReference>
<evidence type="ECO:0000313" key="3">
    <source>
        <dbReference type="Proteomes" id="UP001324427"/>
    </source>
</evidence>
<sequence length="360" mass="37908">MRPNHVFGLVCILSPYPGLGTAAFPSAHTSRDAVIQTVYEFYSETWVENLANRANGNILTTIIGRPEVWEVNPFHHTAELLYTFPRATSTLGIAEVAPDKFAVAVGNLSATTIVGTLGSWSVWTLDLSHTRSYPPHPHMDAVHVAQPADAVKIADIPDAVFLNGMTTLPTAPHTILVGDAALGVVYSVNVLTGEHSIAMDNPAFKPNPSAPFTLGLNGIQMHSGDDHLYFTNSFRSPVLARIPLHANGTAAGPVETILSVTPFPTHLGAQGDDFALDAAGNAWITGDPSNNVARVTTSGEATQVVGGVNSTAIVGPTAAHFGRTERDRKILYVVTNGGMANPPLSGVVGGKVIALDTTDL</sequence>
<reference evidence="2 3" key="1">
    <citation type="submission" date="2021-11" db="EMBL/GenBank/DDBJ databases">
        <title>Black yeast isolated from Biological Soil Crust.</title>
        <authorList>
            <person name="Kurbessoian T."/>
        </authorList>
    </citation>
    <scope>NUCLEOTIDE SEQUENCE [LARGE SCALE GENOMIC DNA]</scope>
    <source>
        <strain evidence="2 3">CCFEE 5522</strain>
    </source>
</reference>
<comment type="caution">
    <text evidence="2">The sequence shown here is derived from an EMBL/GenBank/DDBJ whole genome shotgun (WGS) entry which is preliminary data.</text>
</comment>
<protein>
    <recommendedName>
        <fullName evidence="4">SMP-30/Gluconolactonase/LRE-like region domain-containing protein</fullName>
    </recommendedName>
</protein>
<name>A0AAV9JWK0_9PEZI</name>
<dbReference type="PANTHER" id="PTHR42060:SF1">
    <property type="entry name" value="NHL REPEAT-CONTAINING PROTEIN"/>
    <property type="match status" value="1"/>
</dbReference>
<feature type="signal peptide" evidence="1">
    <location>
        <begin position="1"/>
        <end position="22"/>
    </location>
</feature>
<dbReference type="EMBL" id="JAVFHQ010000004">
    <property type="protein sequence ID" value="KAK4549455.1"/>
    <property type="molecule type" value="Genomic_DNA"/>
</dbReference>
<dbReference type="InterPro" id="IPR052998">
    <property type="entry name" value="Hetero-Diels-Alderase-like"/>
</dbReference>
<evidence type="ECO:0008006" key="4">
    <source>
        <dbReference type="Google" id="ProtNLM"/>
    </source>
</evidence>
<evidence type="ECO:0000256" key="1">
    <source>
        <dbReference type="SAM" id="SignalP"/>
    </source>
</evidence>
<organism evidence="2 3">
    <name type="scientific">Oleoguttula mirabilis</name>
    <dbReference type="NCBI Taxonomy" id="1507867"/>
    <lineage>
        <taxon>Eukaryota</taxon>
        <taxon>Fungi</taxon>
        <taxon>Dikarya</taxon>
        <taxon>Ascomycota</taxon>
        <taxon>Pezizomycotina</taxon>
        <taxon>Dothideomycetes</taxon>
        <taxon>Dothideomycetidae</taxon>
        <taxon>Mycosphaerellales</taxon>
        <taxon>Teratosphaeriaceae</taxon>
        <taxon>Oleoguttula</taxon>
    </lineage>
</organism>
<feature type="chain" id="PRO_5043496921" description="SMP-30/Gluconolactonase/LRE-like region domain-containing protein" evidence="1">
    <location>
        <begin position="23"/>
        <end position="360"/>
    </location>
</feature>
<dbReference type="Proteomes" id="UP001324427">
    <property type="component" value="Unassembled WGS sequence"/>
</dbReference>
<dbReference type="AlphaFoldDB" id="A0AAV9JWK0"/>
<dbReference type="SUPFAM" id="SSF63829">
    <property type="entry name" value="Calcium-dependent phosphotriesterase"/>
    <property type="match status" value="1"/>
</dbReference>
<dbReference type="Gene3D" id="2.120.10.30">
    <property type="entry name" value="TolB, C-terminal domain"/>
    <property type="match status" value="1"/>
</dbReference>
<keyword evidence="3" id="KW-1185">Reference proteome</keyword>
<gene>
    <name evidence="2" type="ORF">LTR36_006452</name>
</gene>
<dbReference type="InterPro" id="IPR011042">
    <property type="entry name" value="6-blade_b-propeller_TolB-like"/>
</dbReference>
<evidence type="ECO:0000313" key="2">
    <source>
        <dbReference type="EMBL" id="KAK4549455.1"/>
    </source>
</evidence>
<proteinExistence type="predicted"/>
<keyword evidence="1" id="KW-0732">Signal</keyword>